<protein>
    <submittedName>
        <fullName evidence="8">Uncharacterized protein</fullName>
    </submittedName>
</protein>
<accession>A0A9W7KX64</accession>
<evidence type="ECO:0000256" key="6">
    <source>
        <dbReference type="RuleBase" id="RU361187"/>
    </source>
</evidence>
<keyword evidence="9" id="KW-1185">Reference proteome</keyword>
<feature type="signal peptide" evidence="7">
    <location>
        <begin position="1"/>
        <end position="21"/>
    </location>
</feature>
<evidence type="ECO:0000256" key="5">
    <source>
        <dbReference type="PIRSR" id="PIRSR606710-2"/>
    </source>
</evidence>
<organism evidence="8 9">
    <name type="scientific">Triparma verrucosa</name>
    <dbReference type="NCBI Taxonomy" id="1606542"/>
    <lineage>
        <taxon>Eukaryota</taxon>
        <taxon>Sar</taxon>
        <taxon>Stramenopiles</taxon>
        <taxon>Ochrophyta</taxon>
        <taxon>Bolidophyceae</taxon>
        <taxon>Parmales</taxon>
        <taxon>Triparmaceae</taxon>
        <taxon>Triparma</taxon>
    </lineage>
</organism>
<name>A0A9W7KX64_9STRA</name>
<dbReference type="GO" id="GO:0004553">
    <property type="term" value="F:hydrolase activity, hydrolyzing O-glycosyl compounds"/>
    <property type="evidence" value="ECO:0007669"/>
    <property type="project" value="InterPro"/>
</dbReference>
<dbReference type="InterPro" id="IPR052176">
    <property type="entry name" value="Glycosyl_Hydrlase_43_Enz"/>
</dbReference>
<keyword evidence="4 6" id="KW-0326">Glycosidase</keyword>
<dbReference type="GO" id="GO:0005975">
    <property type="term" value="P:carbohydrate metabolic process"/>
    <property type="evidence" value="ECO:0007669"/>
    <property type="project" value="InterPro"/>
</dbReference>
<dbReference type="InterPro" id="IPR023296">
    <property type="entry name" value="Glyco_hydro_beta-prop_sf"/>
</dbReference>
<dbReference type="EMBL" id="BRXX01000505">
    <property type="protein sequence ID" value="GMI14749.1"/>
    <property type="molecule type" value="Genomic_DNA"/>
</dbReference>
<evidence type="ECO:0000256" key="1">
    <source>
        <dbReference type="ARBA" id="ARBA00009865"/>
    </source>
</evidence>
<dbReference type="Pfam" id="PF04616">
    <property type="entry name" value="Glyco_hydro_43"/>
    <property type="match status" value="1"/>
</dbReference>
<sequence>MTLRIPLLMFLFAADLWIGVALNPIPSLLDDEFSDIADPAVIEHENNLYIYPTASQTDFSAWSAPLPELRTAEFDPSSLTFKRTASPVLSPPSSCLLTTLIPALGKGSLTWAPHVHYSKKDGMFYMYYSTCLNLYVASSASPLGPFENPVFLKYLAIDPMLFEDDDGQLILYYADIDLLRIWVGEESIYAVPMSSPTTFADDAPHTQVIHPDQHPWEFFRSSVFAPRGINEGPWVFKENGVYYLMYSGAGADTLHYNIGVAFSSGPFGPFKKYEEKVNPITLPQDPSVVGVFGPGHHSVWKDDVTGKRWAFYHQKNSDEVGWDRSVCVDELLISETGELTLAVSRGSK</sequence>
<dbReference type="InterPro" id="IPR006710">
    <property type="entry name" value="Glyco_hydro_43"/>
</dbReference>
<dbReference type="AlphaFoldDB" id="A0A9W7KX64"/>
<comment type="caution">
    <text evidence="8">The sequence shown here is derived from an EMBL/GenBank/DDBJ whole genome shotgun (WGS) entry which is preliminary data.</text>
</comment>
<evidence type="ECO:0000256" key="4">
    <source>
        <dbReference type="ARBA" id="ARBA00023295"/>
    </source>
</evidence>
<keyword evidence="7" id="KW-0732">Signal</keyword>
<gene>
    <name evidence="8" type="ORF">TrVE_jg7318</name>
</gene>
<dbReference type="PANTHER" id="PTHR43772">
    <property type="entry name" value="ENDO-1,4-BETA-XYLANASE"/>
    <property type="match status" value="1"/>
</dbReference>
<keyword evidence="2 6" id="KW-0378">Hydrolase</keyword>
<evidence type="ECO:0000313" key="8">
    <source>
        <dbReference type="EMBL" id="GMI14749.1"/>
    </source>
</evidence>
<dbReference type="PANTHER" id="PTHR43772:SF2">
    <property type="entry name" value="PUTATIVE (AFU_ORTHOLOGUE AFUA_2G04480)-RELATED"/>
    <property type="match status" value="1"/>
</dbReference>
<proteinExistence type="inferred from homology"/>
<evidence type="ECO:0000313" key="9">
    <source>
        <dbReference type="Proteomes" id="UP001165160"/>
    </source>
</evidence>
<dbReference type="Gene3D" id="2.115.10.20">
    <property type="entry name" value="Glycosyl hydrolase domain, family 43"/>
    <property type="match status" value="1"/>
</dbReference>
<evidence type="ECO:0000256" key="2">
    <source>
        <dbReference type="ARBA" id="ARBA00022801"/>
    </source>
</evidence>
<comment type="similarity">
    <text evidence="1 6">Belongs to the glycosyl hydrolase 43 family.</text>
</comment>
<evidence type="ECO:0000256" key="3">
    <source>
        <dbReference type="ARBA" id="ARBA00023277"/>
    </source>
</evidence>
<dbReference type="SUPFAM" id="SSF75005">
    <property type="entry name" value="Arabinanase/levansucrase/invertase"/>
    <property type="match status" value="1"/>
</dbReference>
<evidence type="ECO:0000256" key="7">
    <source>
        <dbReference type="SAM" id="SignalP"/>
    </source>
</evidence>
<reference evidence="9" key="1">
    <citation type="journal article" date="2023" name="Commun. Biol.">
        <title>Genome analysis of Parmales, the sister group of diatoms, reveals the evolutionary specialization of diatoms from phago-mixotrophs to photoautotrophs.</title>
        <authorList>
            <person name="Ban H."/>
            <person name="Sato S."/>
            <person name="Yoshikawa S."/>
            <person name="Yamada K."/>
            <person name="Nakamura Y."/>
            <person name="Ichinomiya M."/>
            <person name="Sato N."/>
            <person name="Blanc-Mathieu R."/>
            <person name="Endo H."/>
            <person name="Kuwata A."/>
            <person name="Ogata H."/>
        </authorList>
    </citation>
    <scope>NUCLEOTIDE SEQUENCE [LARGE SCALE GENOMIC DNA]</scope>
    <source>
        <strain evidence="9">NIES 3699</strain>
    </source>
</reference>
<feature type="site" description="Important for catalytic activity, responsible for pKa modulation of the active site Glu and correct orientation of both the proton donor and substrate" evidence="5">
    <location>
        <position position="158"/>
    </location>
</feature>
<keyword evidence="3" id="KW-0119">Carbohydrate metabolism</keyword>
<feature type="chain" id="PRO_5040766002" evidence="7">
    <location>
        <begin position="22"/>
        <end position="348"/>
    </location>
</feature>
<dbReference type="Proteomes" id="UP001165160">
    <property type="component" value="Unassembled WGS sequence"/>
</dbReference>